<sequence>MESILFIAIAFLINSFISYKITNMQPKIKSRIFKRVKMHYLNLIEGKKAEFDKKAMPILFGFMIIALISFNILLYVVYNCPVSITSIIAEILIIISMIIIWKAFNKEISVYLCDDGIYYSNKFISWKNIENVKKDDGFIVLFGKKKKILGRKLYLLQRIYLKYDEEIENIIKNQIEKFRDKA</sequence>
<dbReference type="RefSeq" id="WP_010870201.1">
    <property type="nucleotide sequence ID" value="NC_000909.1"/>
</dbReference>
<evidence type="ECO:0000256" key="2">
    <source>
        <dbReference type="ARBA" id="ARBA00022475"/>
    </source>
</evidence>
<evidence type="ECO:0000313" key="8">
    <source>
        <dbReference type="Proteomes" id="UP000645676"/>
    </source>
</evidence>
<protein>
    <submittedName>
        <fullName evidence="7">DUF986 family protein</fullName>
    </submittedName>
</protein>
<organism evidence="7 8">
    <name type="scientific">Methanocaldococcus jannaschii</name>
    <dbReference type="NCBI Taxonomy" id="2190"/>
    <lineage>
        <taxon>Archaea</taxon>
        <taxon>Methanobacteriati</taxon>
        <taxon>Methanobacteriota</taxon>
        <taxon>Methanomada group</taxon>
        <taxon>Methanococci</taxon>
        <taxon>Methanococcales</taxon>
        <taxon>Methanocaldococcaceae</taxon>
        <taxon>Methanocaldococcus</taxon>
    </lineage>
</organism>
<dbReference type="Pfam" id="PF06173">
    <property type="entry name" value="DUF986"/>
    <property type="match status" value="1"/>
</dbReference>
<name>A0A832WJ14_9EURY</name>
<evidence type="ECO:0000313" key="7">
    <source>
        <dbReference type="EMBL" id="HII59914.1"/>
    </source>
</evidence>
<reference evidence="7" key="1">
    <citation type="journal article" date="2020" name="bioRxiv">
        <title>A rank-normalized archaeal taxonomy based on genome phylogeny resolves widespread incomplete and uneven classifications.</title>
        <authorList>
            <person name="Rinke C."/>
            <person name="Chuvochina M."/>
            <person name="Mussig A.J."/>
            <person name="Chaumeil P.-A."/>
            <person name="Waite D.W."/>
            <person name="Whitman W.B."/>
            <person name="Parks D.H."/>
            <person name="Hugenholtz P."/>
        </authorList>
    </citation>
    <scope>NUCLEOTIDE SEQUENCE</scope>
    <source>
        <strain evidence="7">UBA8849</strain>
    </source>
</reference>
<feature type="transmembrane region" description="Helical" evidence="6">
    <location>
        <begin position="58"/>
        <end position="78"/>
    </location>
</feature>
<comment type="subcellular location">
    <subcellularLocation>
        <location evidence="1">Cell membrane</location>
        <topology evidence="1">Multi-pass membrane protein</topology>
    </subcellularLocation>
</comment>
<evidence type="ECO:0000256" key="5">
    <source>
        <dbReference type="ARBA" id="ARBA00023136"/>
    </source>
</evidence>
<dbReference type="SMR" id="A0A832WJ14"/>
<evidence type="ECO:0000256" key="1">
    <source>
        <dbReference type="ARBA" id="ARBA00004651"/>
    </source>
</evidence>
<dbReference type="InterPro" id="IPR009328">
    <property type="entry name" value="DUF986"/>
</dbReference>
<proteinExistence type="predicted"/>
<feature type="transmembrane region" description="Helical" evidence="6">
    <location>
        <begin position="6"/>
        <end position="22"/>
    </location>
</feature>
<gene>
    <name evidence="7" type="ORF">HA335_04980</name>
</gene>
<keyword evidence="3 6" id="KW-0812">Transmembrane</keyword>
<dbReference type="OMA" id="WSSINRE"/>
<evidence type="ECO:0000256" key="4">
    <source>
        <dbReference type="ARBA" id="ARBA00022989"/>
    </source>
</evidence>
<keyword evidence="2" id="KW-1003">Cell membrane</keyword>
<feature type="transmembrane region" description="Helical" evidence="6">
    <location>
        <begin position="84"/>
        <end position="104"/>
    </location>
</feature>
<dbReference type="Proteomes" id="UP000645676">
    <property type="component" value="Unassembled WGS sequence"/>
</dbReference>
<dbReference type="GO" id="GO:0005886">
    <property type="term" value="C:plasma membrane"/>
    <property type="evidence" value="ECO:0007669"/>
    <property type="project" value="UniProtKB-SubCell"/>
</dbReference>
<dbReference type="EMBL" id="DUJR01000025">
    <property type="protein sequence ID" value="HII59914.1"/>
    <property type="molecule type" value="Genomic_DNA"/>
</dbReference>
<accession>A0A832WJ14</accession>
<comment type="caution">
    <text evidence="7">The sequence shown here is derived from an EMBL/GenBank/DDBJ whole genome shotgun (WGS) entry which is preliminary data.</text>
</comment>
<dbReference type="AlphaFoldDB" id="A0A832WJ14"/>
<keyword evidence="4 6" id="KW-1133">Transmembrane helix</keyword>
<evidence type="ECO:0000256" key="3">
    <source>
        <dbReference type="ARBA" id="ARBA00022692"/>
    </source>
</evidence>
<keyword evidence="5 6" id="KW-0472">Membrane</keyword>
<evidence type="ECO:0000256" key="6">
    <source>
        <dbReference type="SAM" id="Phobius"/>
    </source>
</evidence>